<name>A0A402AHV3_9CHLR</name>
<gene>
    <name evidence="1" type="ORF">KDK_24790</name>
</gene>
<dbReference type="RefSeq" id="WP_126550182.1">
    <property type="nucleotide sequence ID" value="NZ_BIFS01000001.1"/>
</dbReference>
<sequence>MMWIRRTLYPPNWSELSGACKVAAGWRCQRCRIRQGATRTSKRTGRPYRVWLHAAHVRLHDTRNPAPDLLCLCPTCHGRYDYQLHRREGQIRLEILKHRMRRRSGPMARSLHTGSL</sequence>
<proteinExistence type="predicted"/>
<dbReference type="AlphaFoldDB" id="A0A402AHV3"/>
<accession>A0A402AHV3</accession>
<reference evidence="2" key="1">
    <citation type="submission" date="2018-12" db="EMBL/GenBank/DDBJ databases">
        <title>Tengunoibacter tsumagoiensis gen. nov., sp. nov., Dictyobacter kobayashii sp. nov., D. alpinus sp. nov., and D. joshuensis sp. nov. and description of Dictyobacteraceae fam. nov. within the order Ktedonobacterales isolated from Tengu-no-mugimeshi.</title>
        <authorList>
            <person name="Wang C.M."/>
            <person name="Zheng Y."/>
            <person name="Sakai Y."/>
            <person name="Toyoda A."/>
            <person name="Minakuchi Y."/>
            <person name="Abe K."/>
            <person name="Yokota A."/>
            <person name="Yabe S."/>
        </authorList>
    </citation>
    <scope>NUCLEOTIDE SEQUENCE [LARGE SCALE GENOMIC DNA]</scope>
    <source>
        <strain evidence="2">Uno11</strain>
    </source>
</reference>
<evidence type="ECO:0000313" key="2">
    <source>
        <dbReference type="Proteomes" id="UP000287188"/>
    </source>
</evidence>
<dbReference type="Proteomes" id="UP000287188">
    <property type="component" value="Unassembled WGS sequence"/>
</dbReference>
<protein>
    <recommendedName>
        <fullName evidence="3">HNH domain-containing protein</fullName>
    </recommendedName>
</protein>
<organism evidence="1 2">
    <name type="scientific">Dictyobacter kobayashii</name>
    <dbReference type="NCBI Taxonomy" id="2014872"/>
    <lineage>
        <taxon>Bacteria</taxon>
        <taxon>Bacillati</taxon>
        <taxon>Chloroflexota</taxon>
        <taxon>Ktedonobacteria</taxon>
        <taxon>Ktedonobacterales</taxon>
        <taxon>Dictyobacteraceae</taxon>
        <taxon>Dictyobacter</taxon>
    </lineage>
</organism>
<comment type="caution">
    <text evidence="1">The sequence shown here is derived from an EMBL/GenBank/DDBJ whole genome shotgun (WGS) entry which is preliminary data.</text>
</comment>
<dbReference type="EMBL" id="BIFS01000001">
    <property type="protein sequence ID" value="GCE18679.1"/>
    <property type="molecule type" value="Genomic_DNA"/>
</dbReference>
<keyword evidence="2" id="KW-1185">Reference proteome</keyword>
<dbReference type="OrthoDB" id="161705at2"/>
<evidence type="ECO:0008006" key="3">
    <source>
        <dbReference type="Google" id="ProtNLM"/>
    </source>
</evidence>
<evidence type="ECO:0000313" key="1">
    <source>
        <dbReference type="EMBL" id="GCE18679.1"/>
    </source>
</evidence>